<evidence type="ECO:0000259" key="1">
    <source>
        <dbReference type="Pfam" id="PF11412"/>
    </source>
</evidence>
<protein>
    <recommendedName>
        <fullName evidence="1">Thiol:disulfide interchange protein DsbD N-terminal domain-containing protein</fullName>
    </recommendedName>
</protein>
<dbReference type="AlphaFoldDB" id="A0A382DXZ2"/>
<dbReference type="EMBL" id="UINC01041546">
    <property type="protein sequence ID" value="SVB42962.1"/>
    <property type="molecule type" value="Genomic_DNA"/>
</dbReference>
<sequence length="150" mass="17297">MRIFFTFLFLFFSNYSFATENEAVSNNSKISLLSEKNRVQKGDEFIIGLKFDLNPGWHTYWINPGDSGLPMEINWTLPEGLEIKDIMWPSPEIAALDPLISYGYYDELILPILIKANDSYKEEGRFSTHLKFLVCKDVCIPEEAEIFGNL</sequence>
<evidence type="ECO:0000313" key="2">
    <source>
        <dbReference type="EMBL" id="SVB42962.1"/>
    </source>
</evidence>
<dbReference type="Pfam" id="PF11412">
    <property type="entry name" value="DsbD_N"/>
    <property type="match status" value="1"/>
</dbReference>
<feature type="domain" description="Thiol:disulfide interchange protein DsbD N-terminal" evidence="1">
    <location>
        <begin position="39"/>
        <end position="147"/>
    </location>
</feature>
<organism evidence="2">
    <name type="scientific">marine metagenome</name>
    <dbReference type="NCBI Taxonomy" id="408172"/>
    <lineage>
        <taxon>unclassified sequences</taxon>
        <taxon>metagenomes</taxon>
        <taxon>ecological metagenomes</taxon>
    </lineage>
</organism>
<gene>
    <name evidence="2" type="ORF">METZ01_LOCUS195816</name>
</gene>
<reference evidence="2" key="1">
    <citation type="submission" date="2018-05" db="EMBL/GenBank/DDBJ databases">
        <authorList>
            <person name="Lanie J.A."/>
            <person name="Ng W.-L."/>
            <person name="Kazmierczak K.M."/>
            <person name="Andrzejewski T.M."/>
            <person name="Davidsen T.M."/>
            <person name="Wayne K.J."/>
            <person name="Tettelin H."/>
            <person name="Glass J.I."/>
            <person name="Rusch D."/>
            <person name="Podicherti R."/>
            <person name="Tsui H.-C.T."/>
            <person name="Winkler M.E."/>
        </authorList>
    </citation>
    <scope>NUCLEOTIDE SEQUENCE</scope>
</reference>
<proteinExistence type="predicted"/>
<accession>A0A382DXZ2</accession>
<name>A0A382DXZ2_9ZZZZ</name>
<dbReference type="InterPro" id="IPR028250">
    <property type="entry name" value="DsbDN"/>
</dbReference>
<feature type="non-terminal residue" evidence="2">
    <location>
        <position position="150"/>
    </location>
</feature>